<organism evidence="2">
    <name type="scientific">Solanum chacoense</name>
    <name type="common">Chaco potato</name>
    <dbReference type="NCBI Taxonomy" id="4108"/>
    <lineage>
        <taxon>Eukaryota</taxon>
        <taxon>Viridiplantae</taxon>
        <taxon>Streptophyta</taxon>
        <taxon>Embryophyta</taxon>
        <taxon>Tracheophyta</taxon>
        <taxon>Spermatophyta</taxon>
        <taxon>Magnoliopsida</taxon>
        <taxon>eudicotyledons</taxon>
        <taxon>Gunneridae</taxon>
        <taxon>Pentapetalae</taxon>
        <taxon>asterids</taxon>
        <taxon>lamiids</taxon>
        <taxon>Solanales</taxon>
        <taxon>Solanaceae</taxon>
        <taxon>Solanoideae</taxon>
        <taxon>Solaneae</taxon>
        <taxon>Solanum</taxon>
    </lineage>
</organism>
<protein>
    <submittedName>
        <fullName evidence="2">Putative ovule protein</fullName>
    </submittedName>
</protein>
<dbReference type="EMBL" id="GEDG01017443">
    <property type="protein sequence ID" value="JAP21664.1"/>
    <property type="molecule type" value="Transcribed_RNA"/>
</dbReference>
<feature type="transmembrane region" description="Helical" evidence="1">
    <location>
        <begin position="21"/>
        <end position="41"/>
    </location>
</feature>
<keyword evidence="1" id="KW-0812">Transmembrane</keyword>
<evidence type="ECO:0000313" key="2">
    <source>
        <dbReference type="EMBL" id="JAP21664.1"/>
    </source>
</evidence>
<evidence type="ECO:0000256" key="1">
    <source>
        <dbReference type="SAM" id="Phobius"/>
    </source>
</evidence>
<name>A0A0V0HP13_SOLCH</name>
<sequence length="64" mass="7589">MVHTQFNKKIQVFRSDNGSEFLINIVQIFFNPLVLFIKVLVNIPLNKMGWYRGDRGIYLKHSSY</sequence>
<dbReference type="AlphaFoldDB" id="A0A0V0HP13"/>
<keyword evidence="1" id="KW-1133">Transmembrane helix</keyword>
<keyword evidence="1" id="KW-0472">Membrane</keyword>
<reference evidence="2" key="1">
    <citation type="submission" date="2015-12" db="EMBL/GenBank/DDBJ databases">
        <title>Gene expression during late stages of embryo sac development: a critical building block for successful pollen-pistil interactions.</title>
        <authorList>
            <person name="Liu Y."/>
            <person name="Joly V."/>
            <person name="Sabar M."/>
            <person name="Matton D.P."/>
        </authorList>
    </citation>
    <scope>NUCLEOTIDE SEQUENCE</scope>
</reference>
<proteinExistence type="predicted"/>
<accession>A0A0V0HP13</accession>